<keyword evidence="11" id="KW-0482">Metalloprotease</keyword>
<evidence type="ECO:0000313" key="14">
    <source>
        <dbReference type="EMBL" id="MFC3051308.1"/>
    </source>
</evidence>
<keyword evidence="10 13" id="KW-1133">Transmembrane helix</keyword>
<keyword evidence="8" id="KW-0378">Hydrolase</keyword>
<dbReference type="GO" id="GO:0008233">
    <property type="term" value="F:peptidase activity"/>
    <property type="evidence" value="ECO:0007669"/>
    <property type="project" value="UniProtKB-KW"/>
</dbReference>
<dbReference type="PANTHER" id="PTHR35864:SF1">
    <property type="entry name" value="ZINC METALLOPROTEASE YWHC-RELATED"/>
    <property type="match status" value="1"/>
</dbReference>
<dbReference type="Proteomes" id="UP001595444">
    <property type="component" value="Unassembled WGS sequence"/>
</dbReference>
<evidence type="ECO:0000256" key="5">
    <source>
        <dbReference type="ARBA" id="ARBA00022670"/>
    </source>
</evidence>
<evidence type="ECO:0000256" key="4">
    <source>
        <dbReference type="ARBA" id="ARBA00022475"/>
    </source>
</evidence>
<name>A0ABV7D2C8_9PROT</name>
<keyword evidence="5 14" id="KW-0645">Protease</keyword>
<comment type="similarity">
    <text evidence="3">Belongs to the peptidase M50B family.</text>
</comment>
<keyword evidence="7" id="KW-0479">Metal-binding</keyword>
<feature type="transmembrane region" description="Helical" evidence="13">
    <location>
        <begin position="182"/>
        <end position="206"/>
    </location>
</feature>
<dbReference type="RefSeq" id="WP_194211692.1">
    <property type="nucleotide sequence ID" value="NZ_CP061205.1"/>
</dbReference>
<dbReference type="PANTHER" id="PTHR35864">
    <property type="entry name" value="ZINC METALLOPROTEASE MJ0611-RELATED"/>
    <property type="match status" value="1"/>
</dbReference>
<evidence type="ECO:0000256" key="9">
    <source>
        <dbReference type="ARBA" id="ARBA00022833"/>
    </source>
</evidence>
<organism evidence="14 15">
    <name type="scientific">Kordiimonas pumila</name>
    <dbReference type="NCBI Taxonomy" id="2161677"/>
    <lineage>
        <taxon>Bacteria</taxon>
        <taxon>Pseudomonadati</taxon>
        <taxon>Pseudomonadota</taxon>
        <taxon>Alphaproteobacteria</taxon>
        <taxon>Kordiimonadales</taxon>
        <taxon>Kordiimonadaceae</taxon>
        <taxon>Kordiimonas</taxon>
    </lineage>
</organism>
<keyword evidence="12 13" id="KW-0472">Membrane</keyword>
<keyword evidence="4" id="KW-1003">Cell membrane</keyword>
<evidence type="ECO:0000256" key="12">
    <source>
        <dbReference type="ARBA" id="ARBA00023136"/>
    </source>
</evidence>
<evidence type="ECO:0000256" key="6">
    <source>
        <dbReference type="ARBA" id="ARBA00022692"/>
    </source>
</evidence>
<dbReference type="CDD" id="cd06158">
    <property type="entry name" value="S2P-M50_like_1"/>
    <property type="match status" value="1"/>
</dbReference>
<evidence type="ECO:0000256" key="11">
    <source>
        <dbReference type="ARBA" id="ARBA00023049"/>
    </source>
</evidence>
<comment type="caution">
    <text evidence="14">The sequence shown here is derived from an EMBL/GenBank/DDBJ whole genome shotgun (WGS) entry which is preliminary data.</text>
</comment>
<evidence type="ECO:0000256" key="1">
    <source>
        <dbReference type="ARBA" id="ARBA00001947"/>
    </source>
</evidence>
<keyword evidence="6 13" id="KW-0812">Transmembrane</keyword>
<evidence type="ECO:0000256" key="13">
    <source>
        <dbReference type="SAM" id="Phobius"/>
    </source>
</evidence>
<evidence type="ECO:0000256" key="8">
    <source>
        <dbReference type="ARBA" id="ARBA00022801"/>
    </source>
</evidence>
<comment type="subcellular location">
    <subcellularLocation>
        <location evidence="2">Cell membrane</location>
        <topology evidence="2">Multi-pass membrane protein</topology>
    </subcellularLocation>
</comment>
<gene>
    <name evidence="14" type="ORF">ACFOKA_05260</name>
</gene>
<protein>
    <submittedName>
        <fullName evidence="14">Site-2 protease family protein</fullName>
    </submittedName>
</protein>
<sequence>MPDFSLKLYELSIMALPFLFAVTMREALRGFVAHKLGDPTVAMSGRLSFNPLNHADPIWTGVVPIVAFVFLNLPILLGQAKPIDINPQYFKNLKRDLLLMALSGPVSLIVLSLLWAYVVRIAYAFGFTPADWLVQTGHAGIFLSCIFLVISLLPIPPLDGGKVLEYFLPDDAAEGLRTIEPYGFFVIIGLFIFVPGIIVVPSQFLYSLVLSITGL</sequence>
<reference evidence="15" key="1">
    <citation type="journal article" date="2019" name="Int. J. Syst. Evol. Microbiol.">
        <title>The Global Catalogue of Microorganisms (GCM) 10K type strain sequencing project: providing services to taxonomists for standard genome sequencing and annotation.</title>
        <authorList>
            <consortium name="The Broad Institute Genomics Platform"/>
            <consortium name="The Broad Institute Genome Sequencing Center for Infectious Disease"/>
            <person name="Wu L."/>
            <person name="Ma J."/>
        </authorList>
    </citation>
    <scope>NUCLEOTIDE SEQUENCE [LARGE SCALE GENOMIC DNA]</scope>
    <source>
        <strain evidence="15">KCTC 62164</strain>
    </source>
</reference>
<evidence type="ECO:0000256" key="7">
    <source>
        <dbReference type="ARBA" id="ARBA00022723"/>
    </source>
</evidence>
<evidence type="ECO:0000256" key="3">
    <source>
        <dbReference type="ARBA" id="ARBA00007931"/>
    </source>
</evidence>
<proteinExistence type="inferred from homology"/>
<evidence type="ECO:0000313" key="15">
    <source>
        <dbReference type="Proteomes" id="UP001595444"/>
    </source>
</evidence>
<dbReference type="InterPro" id="IPR044537">
    <property type="entry name" value="Rip2-like"/>
</dbReference>
<comment type="cofactor">
    <cofactor evidence="1">
        <name>Zn(2+)</name>
        <dbReference type="ChEBI" id="CHEBI:29105"/>
    </cofactor>
</comment>
<feature type="transmembrane region" description="Helical" evidence="13">
    <location>
        <begin position="58"/>
        <end position="77"/>
    </location>
</feature>
<dbReference type="GO" id="GO:0006508">
    <property type="term" value="P:proteolysis"/>
    <property type="evidence" value="ECO:0007669"/>
    <property type="project" value="UniProtKB-KW"/>
</dbReference>
<keyword evidence="15" id="KW-1185">Reference proteome</keyword>
<dbReference type="InterPro" id="IPR052348">
    <property type="entry name" value="Metallopeptidase_M50B"/>
</dbReference>
<feature type="transmembrane region" description="Helical" evidence="13">
    <location>
        <begin position="97"/>
        <end position="118"/>
    </location>
</feature>
<accession>A0ABV7D2C8</accession>
<evidence type="ECO:0000256" key="10">
    <source>
        <dbReference type="ARBA" id="ARBA00022989"/>
    </source>
</evidence>
<dbReference type="EMBL" id="JBHRSL010000002">
    <property type="protein sequence ID" value="MFC3051308.1"/>
    <property type="molecule type" value="Genomic_DNA"/>
</dbReference>
<keyword evidence="9" id="KW-0862">Zinc</keyword>
<feature type="transmembrane region" description="Helical" evidence="13">
    <location>
        <begin position="138"/>
        <end position="155"/>
    </location>
</feature>
<evidence type="ECO:0000256" key="2">
    <source>
        <dbReference type="ARBA" id="ARBA00004651"/>
    </source>
</evidence>